<dbReference type="Proteomes" id="UP000315750">
    <property type="component" value="Chromosome"/>
</dbReference>
<evidence type="ECO:0000256" key="4">
    <source>
        <dbReference type="ARBA" id="ARBA00022801"/>
    </source>
</evidence>
<dbReference type="KEGG" id="amuc:Pan181_39600"/>
<proteinExistence type="inferred from homology"/>
<keyword evidence="11" id="KW-1185">Reference proteome</keyword>
<dbReference type="EC" id="3.4.21.-" evidence="10"/>
<feature type="region of interest" description="Disordered" evidence="8">
    <location>
        <begin position="17"/>
        <end position="57"/>
    </location>
</feature>
<dbReference type="CDD" id="cd07018">
    <property type="entry name" value="S49_SppA_67K_type"/>
    <property type="match status" value="1"/>
</dbReference>
<accession>A0A518ASN4</accession>
<dbReference type="GO" id="GO:0016020">
    <property type="term" value="C:membrane"/>
    <property type="evidence" value="ECO:0007669"/>
    <property type="project" value="UniProtKB-SubCell"/>
</dbReference>
<dbReference type="InterPro" id="IPR047217">
    <property type="entry name" value="S49_SppA_67K_type_N"/>
</dbReference>
<dbReference type="AlphaFoldDB" id="A0A518ASN4"/>
<evidence type="ECO:0000256" key="1">
    <source>
        <dbReference type="ARBA" id="ARBA00004370"/>
    </source>
</evidence>
<dbReference type="GO" id="GO:0006465">
    <property type="term" value="P:signal peptide processing"/>
    <property type="evidence" value="ECO:0007669"/>
    <property type="project" value="InterPro"/>
</dbReference>
<evidence type="ECO:0000259" key="9">
    <source>
        <dbReference type="Pfam" id="PF01343"/>
    </source>
</evidence>
<evidence type="ECO:0000256" key="8">
    <source>
        <dbReference type="SAM" id="MobiDB-lite"/>
    </source>
</evidence>
<organism evidence="10 11">
    <name type="scientific">Aeoliella mucimassa</name>
    <dbReference type="NCBI Taxonomy" id="2527972"/>
    <lineage>
        <taxon>Bacteria</taxon>
        <taxon>Pseudomonadati</taxon>
        <taxon>Planctomycetota</taxon>
        <taxon>Planctomycetia</taxon>
        <taxon>Pirellulales</taxon>
        <taxon>Lacipirellulaceae</taxon>
        <taxon>Aeoliella</taxon>
    </lineage>
</organism>
<dbReference type="EMBL" id="CP036278">
    <property type="protein sequence ID" value="QDU57738.1"/>
    <property type="molecule type" value="Genomic_DNA"/>
</dbReference>
<feature type="domain" description="Peptidase S49" evidence="9">
    <location>
        <begin position="400"/>
        <end position="547"/>
    </location>
</feature>
<protein>
    <submittedName>
        <fullName evidence="10">Protease 4</fullName>
        <ecNumber evidence="10">3.4.21.-</ecNumber>
    </submittedName>
</protein>
<dbReference type="InterPro" id="IPR047272">
    <property type="entry name" value="S49_SppA_C"/>
</dbReference>
<reference evidence="10 11" key="1">
    <citation type="submission" date="2019-02" db="EMBL/GenBank/DDBJ databases">
        <title>Deep-cultivation of Planctomycetes and their phenomic and genomic characterization uncovers novel biology.</title>
        <authorList>
            <person name="Wiegand S."/>
            <person name="Jogler M."/>
            <person name="Boedeker C."/>
            <person name="Pinto D."/>
            <person name="Vollmers J."/>
            <person name="Rivas-Marin E."/>
            <person name="Kohn T."/>
            <person name="Peeters S.H."/>
            <person name="Heuer A."/>
            <person name="Rast P."/>
            <person name="Oberbeckmann S."/>
            <person name="Bunk B."/>
            <person name="Jeske O."/>
            <person name="Meyerdierks A."/>
            <person name="Storesund J.E."/>
            <person name="Kallscheuer N."/>
            <person name="Luecker S."/>
            <person name="Lage O.M."/>
            <person name="Pohl T."/>
            <person name="Merkel B.J."/>
            <person name="Hornburger P."/>
            <person name="Mueller R.-W."/>
            <person name="Bruemmer F."/>
            <person name="Labrenz M."/>
            <person name="Spormann A.M."/>
            <person name="Op den Camp H."/>
            <person name="Overmann J."/>
            <person name="Amann R."/>
            <person name="Jetten M.S.M."/>
            <person name="Mascher T."/>
            <person name="Medema M.H."/>
            <person name="Devos D.P."/>
            <person name="Kaster A.-K."/>
            <person name="Ovreas L."/>
            <person name="Rohde M."/>
            <person name="Galperin M.Y."/>
            <person name="Jogler C."/>
        </authorList>
    </citation>
    <scope>NUCLEOTIDE SEQUENCE [LARGE SCALE GENOMIC DNA]</scope>
    <source>
        <strain evidence="10 11">Pan181</strain>
    </source>
</reference>
<evidence type="ECO:0000256" key="3">
    <source>
        <dbReference type="ARBA" id="ARBA00022670"/>
    </source>
</evidence>
<name>A0A518ASN4_9BACT</name>
<keyword evidence="3 10" id="KW-0645">Protease</keyword>
<feature type="domain" description="Peptidase S49" evidence="9">
    <location>
        <begin position="132"/>
        <end position="281"/>
    </location>
</feature>
<sequence length="622" mass="66989">MALAIFASCTFNSAMADTAVAEKPAEKTEAKADKKEESKQDKQAKKDKEGKKEESKKVEKVRLALMQLSGALPESPGGSGLLGELTSDLKTTLERMERAANDDEIQGLVLKIDGASMGRGTIHEIREAIKRFRAKGKKVYAQIDSGMAADYLIASACDEISMPESGTLAITGVTMERMFYKGLLDKLGVEADFLHMGEAKGFAEPYTRTESSEPVRANLTAMIDDIYEQMVATVAFERPITREEAVATIDRGILSAPQAKELGLIDKVAYATELRQSLAKSYNTDNLVYVENYGKKKVDTDFSGPTGIFKLIKLMSGSSSSSKSSGKKIAIVYATGSITTGKSEPDLFGSSSSMGSTTIIEALRTANDDEDVAAIVLRINSPGGSALASDLMWSQIESLDKPIVASMGDVAASGGYYIAMGTDKILAEPTTITGSIGVVGGKMALGGLYDKLGLTVETISRGANSGVFSSTDKWTESERKAMREMMEDTYKQFTSKAAEGRGMPLEQLKKLAGGKVYTGRQAKANGLVDELGTLEDAISEAKKLAKIADDEEVKLMTLPEAPDFFESLFGNTGAEKEVKIKVDLGLGQIHPELKALLSRAEMLQRVFQDQVVLMLPYDLQIK</sequence>
<feature type="compositionally biased region" description="Basic and acidic residues" evidence="8">
    <location>
        <begin position="23"/>
        <end position="57"/>
    </location>
</feature>
<comment type="similarity">
    <text evidence="2">Belongs to the peptidase S49 family.</text>
</comment>
<dbReference type="CDD" id="cd07023">
    <property type="entry name" value="S49_Sppa_N_C"/>
    <property type="match status" value="1"/>
</dbReference>
<evidence type="ECO:0000256" key="5">
    <source>
        <dbReference type="ARBA" id="ARBA00022825"/>
    </source>
</evidence>
<dbReference type="Pfam" id="PF01343">
    <property type="entry name" value="Peptidase_S49"/>
    <property type="match status" value="2"/>
</dbReference>
<dbReference type="SUPFAM" id="SSF52096">
    <property type="entry name" value="ClpP/crotonase"/>
    <property type="match status" value="2"/>
</dbReference>
<feature type="active site" description="Proton donor/acceptor" evidence="7">
    <location>
        <position position="200"/>
    </location>
</feature>
<feature type="active site" description="Nucleophile" evidence="7">
    <location>
        <position position="413"/>
    </location>
</feature>
<dbReference type="InterPro" id="IPR002142">
    <property type="entry name" value="Peptidase_S49"/>
</dbReference>
<dbReference type="PANTHER" id="PTHR33209:SF1">
    <property type="entry name" value="PEPTIDASE S49 DOMAIN-CONTAINING PROTEIN"/>
    <property type="match status" value="1"/>
</dbReference>
<evidence type="ECO:0000256" key="2">
    <source>
        <dbReference type="ARBA" id="ARBA00008683"/>
    </source>
</evidence>
<dbReference type="PIRSF" id="PIRSF001217">
    <property type="entry name" value="Protease_4_SppA"/>
    <property type="match status" value="1"/>
</dbReference>
<dbReference type="GO" id="GO:0008236">
    <property type="term" value="F:serine-type peptidase activity"/>
    <property type="evidence" value="ECO:0007669"/>
    <property type="project" value="UniProtKB-KW"/>
</dbReference>
<dbReference type="InterPro" id="IPR004635">
    <property type="entry name" value="Pept_S49_SppA"/>
</dbReference>
<dbReference type="Gene3D" id="3.90.226.10">
    <property type="entry name" value="2-enoyl-CoA Hydratase, Chain A, domain 1"/>
    <property type="match status" value="4"/>
</dbReference>
<comment type="subcellular location">
    <subcellularLocation>
        <location evidence="1">Membrane</location>
    </subcellularLocation>
</comment>
<dbReference type="NCBIfam" id="TIGR00705">
    <property type="entry name" value="SppA_67K"/>
    <property type="match status" value="1"/>
</dbReference>
<evidence type="ECO:0000313" key="11">
    <source>
        <dbReference type="Proteomes" id="UP000315750"/>
    </source>
</evidence>
<keyword evidence="6" id="KW-0472">Membrane</keyword>
<evidence type="ECO:0000256" key="7">
    <source>
        <dbReference type="PIRSR" id="PIRSR001217-1"/>
    </source>
</evidence>
<keyword evidence="4 10" id="KW-0378">Hydrolase</keyword>
<dbReference type="InterPro" id="IPR004634">
    <property type="entry name" value="Pept_S49_pIV"/>
</dbReference>
<gene>
    <name evidence="10" type="primary">sppA_3</name>
    <name evidence="10" type="ORF">Pan181_39600</name>
</gene>
<evidence type="ECO:0000313" key="10">
    <source>
        <dbReference type="EMBL" id="QDU57738.1"/>
    </source>
</evidence>
<dbReference type="RefSeq" id="WP_197528508.1">
    <property type="nucleotide sequence ID" value="NZ_CP036278.1"/>
</dbReference>
<dbReference type="PANTHER" id="PTHR33209">
    <property type="entry name" value="PROTEASE 4"/>
    <property type="match status" value="1"/>
</dbReference>
<keyword evidence="5" id="KW-0720">Serine protease</keyword>
<evidence type="ECO:0000256" key="6">
    <source>
        <dbReference type="ARBA" id="ARBA00023136"/>
    </source>
</evidence>
<dbReference type="InterPro" id="IPR029045">
    <property type="entry name" value="ClpP/crotonase-like_dom_sf"/>
</dbReference>
<dbReference type="NCBIfam" id="TIGR00706">
    <property type="entry name" value="SppA_dom"/>
    <property type="match status" value="1"/>
</dbReference>